<dbReference type="EMBL" id="BMAO01014819">
    <property type="protein sequence ID" value="GFQ97361.1"/>
    <property type="molecule type" value="Genomic_DNA"/>
</dbReference>
<keyword evidence="1" id="KW-0067">ATP-binding</keyword>
<evidence type="ECO:0000313" key="2">
    <source>
        <dbReference type="Proteomes" id="UP000887116"/>
    </source>
</evidence>
<sequence length="87" mass="10206">MVTRNVPAVVRVPYFVAASDPENYYYSLLLQYVPFRNESELIADYDRARESDLRATNARLEIFRERDRQLENALNQIHAFGILNQKA</sequence>
<proteinExistence type="predicted"/>
<keyword evidence="1" id="KW-0378">Hydrolase</keyword>
<gene>
    <name evidence="1" type="primary">HaOG205669</name>
    <name evidence="1" type="ORF">TNCT_696011</name>
</gene>
<reference evidence="1" key="1">
    <citation type="submission" date="2020-07" db="EMBL/GenBank/DDBJ databases">
        <title>Multicomponent nature underlies the extraordinary mechanical properties of spider dragline silk.</title>
        <authorList>
            <person name="Kono N."/>
            <person name="Nakamura H."/>
            <person name="Mori M."/>
            <person name="Yoshida Y."/>
            <person name="Ohtoshi R."/>
            <person name="Malay A.D."/>
            <person name="Moran D.A.P."/>
            <person name="Tomita M."/>
            <person name="Numata K."/>
            <person name="Arakawa K."/>
        </authorList>
    </citation>
    <scope>NUCLEOTIDE SEQUENCE</scope>
</reference>
<name>A0A8X6G6K5_TRICU</name>
<keyword evidence="1" id="KW-0547">Nucleotide-binding</keyword>
<evidence type="ECO:0000313" key="1">
    <source>
        <dbReference type="EMBL" id="GFQ97361.1"/>
    </source>
</evidence>
<dbReference type="GO" id="GO:0004386">
    <property type="term" value="F:helicase activity"/>
    <property type="evidence" value="ECO:0007669"/>
    <property type="project" value="UniProtKB-KW"/>
</dbReference>
<dbReference type="OrthoDB" id="6434220at2759"/>
<accession>A0A8X6G6K5</accession>
<organism evidence="1 2">
    <name type="scientific">Trichonephila clavata</name>
    <name type="common">Joro spider</name>
    <name type="synonym">Nephila clavata</name>
    <dbReference type="NCBI Taxonomy" id="2740835"/>
    <lineage>
        <taxon>Eukaryota</taxon>
        <taxon>Metazoa</taxon>
        <taxon>Ecdysozoa</taxon>
        <taxon>Arthropoda</taxon>
        <taxon>Chelicerata</taxon>
        <taxon>Arachnida</taxon>
        <taxon>Araneae</taxon>
        <taxon>Araneomorphae</taxon>
        <taxon>Entelegynae</taxon>
        <taxon>Araneoidea</taxon>
        <taxon>Nephilidae</taxon>
        <taxon>Trichonephila</taxon>
    </lineage>
</organism>
<comment type="caution">
    <text evidence="1">The sequence shown here is derived from an EMBL/GenBank/DDBJ whole genome shotgun (WGS) entry which is preliminary data.</text>
</comment>
<keyword evidence="2" id="KW-1185">Reference proteome</keyword>
<dbReference type="AlphaFoldDB" id="A0A8X6G6K5"/>
<keyword evidence="1" id="KW-0347">Helicase</keyword>
<protein>
    <submittedName>
        <fullName evidence="1">ATP-dependent DNA helicase</fullName>
    </submittedName>
</protein>
<dbReference type="Proteomes" id="UP000887116">
    <property type="component" value="Unassembled WGS sequence"/>
</dbReference>